<organism evidence="3 4">
    <name type="scientific">Streptomyces roseicoloratus</name>
    <dbReference type="NCBI Taxonomy" id="2508722"/>
    <lineage>
        <taxon>Bacteria</taxon>
        <taxon>Bacillati</taxon>
        <taxon>Actinomycetota</taxon>
        <taxon>Actinomycetes</taxon>
        <taxon>Kitasatosporales</taxon>
        <taxon>Streptomycetaceae</taxon>
        <taxon>Streptomyces</taxon>
    </lineage>
</organism>
<evidence type="ECO:0000256" key="1">
    <source>
        <dbReference type="SAM" id="MobiDB-lite"/>
    </source>
</evidence>
<evidence type="ECO:0000313" key="4">
    <source>
        <dbReference type="Proteomes" id="UP001250858"/>
    </source>
</evidence>
<feature type="region of interest" description="Disordered" evidence="1">
    <location>
        <begin position="22"/>
        <end position="41"/>
    </location>
</feature>
<sequence>MRDDAKLSDGVVTLSPLDPADAARLPFLPPSPPGAPWRAHGPAQAFGIRAGRLVGAVRLRPAATRAGAPAPGGAPAATGPSALADHDADLSFVLEPEARGRGLATRAVLLACGHARAAGARRAVIVTTAGDATASAVALRAGFAHRGQISHADGTLLDWHVRPFDRP</sequence>
<protein>
    <submittedName>
        <fullName evidence="3">GNAT family N-acetyltransferase</fullName>
    </submittedName>
</protein>
<reference evidence="3 4" key="1">
    <citation type="submission" date="2023-09" db="EMBL/GenBank/DDBJ databases">
        <title>Complete genome of Streptomyces roseicoloratus T14.</title>
        <authorList>
            <person name="Bashizi T."/>
            <person name="Kim M.-J."/>
            <person name="Lee G."/>
            <person name="Tagele S.B."/>
            <person name="Shin J.-H."/>
        </authorList>
    </citation>
    <scope>NUCLEOTIDE SEQUENCE [LARGE SCALE GENOMIC DNA]</scope>
    <source>
        <strain evidence="3 4">T14</strain>
    </source>
</reference>
<proteinExistence type="predicted"/>
<feature type="domain" description="N-acetyltransferase" evidence="2">
    <location>
        <begin position="12"/>
        <end position="165"/>
    </location>
</feature>
<dbReference type="RefSeq" id="WP_309547724.1">
    <property type="nucleotide sequence ID" value="NZ_CP133762.1"/>
</dbReference>
<dbReference type="Pfam" id="PF13302">
    <property type="entry name" value="Acetyltransf_3"/>
    <property type="match status" value="1"/>
</dbReference>
<dbReference type="SUPFAM" id="SSF55729">
    <property type="entry name" value="Acyl-CoA N-acyltransferases (Nat)"/>
    <property type="match status" value="1"/>
</dbReference>
<keyword evidence="4" id="KW-1185">Reference proteome</keyword>
<evidence type="ECO:0000259" key="2">
    <source>
        <dbReference type="PROSITE" id="PS51186"/>
    </source>
</evidence>
<name>A0ABY9RRJ8_9ACTN</name>
<gene>
    <name evidence="3" type="ORF">RGF97_01860</name>
</gene>
<dbReference type="Proteomes" id="UP001250858">
    <property type="component" value="Chromosome"/>
</dbReference>
<accession>A0ABY9RRJ8</accession>
<evidence type="ECO:0000313" key="3">
    <source>
        <dbReference type="EMBL" id="WMX43859.1"/>
    </source>
</evidence>
<dbReference type="Gene3D" id="3.40.630.30">
    <property type="match status" value="1"/>
</dbReference>
<dbReference type="PROSITE" id="PS51186">
    <property type="entry name" value="GNAT"/>
    <property type="match status" value="1"/>
</dbReference>
<dbReference type="EMBL" id="CP133762">
    <property type="protein sequence ID" value="WMX43859.1"/>
    <property type="molecule type" value="Genomic_DNA"/>
</dbReference>
<dbReference type="InterPro" id="IPR000182">
    <property type="entry name" value="GNAT_dom"/>
</dbReference>
<dbReference type="InterPro" id="IPR016181">
    <property type="entry name" value="Acyl_CoA_acyltransferase"/>
</dbReference>